<protein>
    <recommendedName>
        <fullName evidence="2">Lipoprotein</fullName>
    </recommendedName>
</protein>
<dbReference type="RefSeq" id="WP_322347415.1">
    <property type="nucleotide sequence ID" value="NZ_CP129968.2"/>
</dbReference>
<dbReference type="AlphaFoldDB" id="A0AA51ZW94"/>
<proteinExistence type="predicted"/>
<dbReference type="EMBL" id="CP129968">
    <property type="protein sequence ID" value="WNB17897.1"/>
    <property type="molecule type" value="Genomic_DNA"/>
</dbReference>
<accession>A0AA51ZW94</accession>
<evidence type="ECO:0008006" key="2">
    <source>
        <dbReference type="Google" id="ProtNLM"/>
    </source>
</evidence>
<organism evidence="1">
    <name type="scientific">Marivirga arenosa</name>
    <dbReference type="NCBI Taxonomy" id="3059076"/>
    <lineage>
        <taxon>Bacteria</taxon>
        <taxon>Pseudomonadati</taxon>
        <taxon>Bacteroidota</taxon>
        <taxon>Cytophagia</taxon>
        <taxon>Cytophagales</taxon>
        <taxon>Marivirgaceae</taxon>
        <taxon>Marivirga</taxon>
    </lineage>
</organism>
<name>A0AA51ZW94_9BACT</name>
<dbReference type="KEGG" id="marp:QYS47_28475"/>
<reference evidence="1" key="1">
    <citation type="submission" date="2023-08" db="EMBL/GenBank/DDBJ databases">
        <title>Comparative genomics and taxonomic characterization of three novel marine species of genus Marivirga.</title>
        <authorList>
            <person name="Muhammad N."/>
            <person name="Kim S.-G."/>
        </authorList>
    </citation>
    <scope>NUCLEOTIDE SEQUENCE</scope>
    <source>
        <strain evidence="1">BKB1-2</strain>
    </source>
</reference>
<dbReference type="Proteomes" id="UP001232019">
    <property type="component" value="Chromosome"/>
</dbReference>
<sequence>MNRFIALFLFGLFASCSNNEHSKKADDSLNQSETLESSSNIGNLSEFLANHKPYRSYFQLNIFNDSINHVAIVKETKDKSPCLSLFDSGCYYLEISIYNQTNNNWRMRETISLPDAANTFITTDSSLNLIINQKFRPSGLSSQENSLGYAFKNDNYILQKANFIINTKSNASGSLDTDNWNYCVNIDSKMAIIQNTKTRIVEHEGGSKDLESTDTTYSVQIKPNLKLQLGQSISLDSLLSEKDLIHFY</sequence>
<evidence type="ECO:0000313" key="1">
    <source>
        <dbReference type="EMBL" id="WNB17897.1"/>
    </source>
</evidence>
<gene>
    <name evidence="1" type="ORF">QYS47_28475</name>
</gene>
<dbReference type="PROSITE" id="PS51257">
    <property type="entry name" value="PROKAR_LIPOPROTEIN"/>
    <property type="match status" value="1"/>
</dbReference>